<evidence type="ECO:0000313" key="9">
    <source>
        <dbReference type="Proteomes" id="UP001519287"/>
    </source>
</evidence>
<feature type="transmembrane region" description="Helical" evidence="6">
    <location>
        <begin position="91"/>
        <end position="117"/>
    </location>
</feature>
<evidence type="ECO:0000256" key="6">
    <source>
        <dbReference type="RuleBase" id="RU363032"/>
    </source>
</evidence>
<feature type="transmembrane region" description="Helical" evidence="6">
    <location>
        <begin position="226"/>
        <end position="250"/>
    </location>
</feature>
<dbReference type="PANTHER" id="PTHR43496">
    <property type="entry name" value="PROTEIN LPLB"/>
    <property type="match status" value="1"/>
</dbReference>
<dbReference type="SUPFAM" id="SSF161098">
    <property type="entry name" value="MetI-like"/>
    <property type="match status" value="1"/>
</dbReference>
<feature type="domain" description="ABC transmembrane type-1" evidence="7">
    <location>
        <begin position="92"/>
        <end position="307"/>
    </location>
</feature>
<evidence type="ECO:0000256" key="4">
    <source>
        <dbReference type="ARBA" id="ARBA00022989"/>
    </source>
</evidence>
<comment type="subcellular location">
    <subcellularLocation>
        <location evidence="6">Cell membrane</location>
        <topology evidence="6">Multi-pass membrane protein</topology>
    </subcellularLocation>
    <subcellularLocation>
        <location evidence="1">Membrane</location>
        <topology evidence="1">Multi-pass membrane protein</topology>
    </subcellularLocation>
</comment>
<feature type="transmembrane region" description="Helical" evidence="6">
    <location>
        <begin position="286"/>
        <end position="306"/>
    </location>
</feature>
<dbReference type="CDD" id="cd06261">
    <property type="entry name" value="TM_PBP2"/>
    <property type="match status" value="1"/>
</dbReference>
<comment type="similarity">
    <text evidence="6">Belongs to the binding-protein-dependent transport system permease family.</text>
</comment>
<dbReference type="PROSITE" id="PS50928">
    <property type="entry name" value="ABC_TM1"/>
    <property type="match status" value="1"/>
</dbReference>
<dbReference type="PANTHER" id="PTHR43496:SF1">
    <property type="entry name" value="POLYGALACTURONAN_RHAMNOGALACTURONAN TRANSPORT SYSTEM PERMEASE PROTEIN YTEP"/>
    <property type="match status" value="1"/>
</dbReference>
<dbReference type="InterPro" id="IPR035906">
    <property type="entry name" value="MetI-like_sf"/>
</dbReference>
<evidence type="ECO:0000256" key="5">
    <source>
        <dbReference type="ARBA" id="ARBA00023136"/>
    </source>
</evidence>
<protein>
    <submittedName>
        <fullName evidence="8">Aldouronate transport system permease protein</fullName>
    </submittedName>
</protein>
<evidence type="ECO:0000313" key="8">
    <source>
        <dbReference type="EMBL" id="MBP1990122.1"/>
    </source>
</evidence>
<organism evidence="8 9">
    <name type="scientific">Paenibacillus eucommiae</name>
    <dbReference type="NCBI Taxonomy" id="1355755"/>
    <lineage>
        <taxon>Bacteria</taxon>
        <taxon>Bacillati</taxon>
        <taxon>Bacillota</taxon>
        <taxon>Bacilli</taxon>
        <taxon>Bacillales</taxon>
        <taxon>Paenibacillaceae</taxon>
        <taxon>Paenibacillus</taxon>
    </lineage>
</organism>
<dbReference type="RefSeq" id="WP_209970922.1">
    <property type="nucleotide sequence ID" value="NZ_JAGGLB010000004.1"/>
</dbReference>
<reference evidence="8 9" key="1">
    <citation type="submission" date="2021-03" db="EMBL/GenBank/DDBJ databases">
        <title>Genomic Encyclopedia of Type Strains, Phase IV (KMG-IV): sequencing the most valuable type-strain genomes for metagenomic binning, comparative biology and taxonomic classification.</title>
        <authorList>
            <person name="Goeker M."/>
        </authorList>
    </citation>
    <scope>NUCLEOTIDE SEQUENCE [LARGE SCALE GENOMIC DNA]</scope>
    <source>
        <strain evidence="8 9">DSM 26048</strain>
    </source>
</reference>
<dbReference type="Pfam" id="PF00528">
    <property type="entry name" value="BPD_transp_1"/>
    <property type="match status" value="1"/>
</dbReference>
<name>A0ABS4IRC7_9BACL</name>
<dbReference type="EMBL" id="JAGGLB010000004">
    <property type="protein sequence ID" value="MBP1990122.1"/>
    <property type="molecule type" value="Genomic_DNA"/>
</dbReference>
<accession>A0ABS4IRC7</accession>
<sequence>MMKNQTMAIPPYSTKTKKGFVYNLLKYKVFYLMSLPALLYFFVFHYIPFVGILLAFKEYKPVQGIAGIFFGNWVGFAHFQKFFESYYFTRVFFNTLIISGYKLLFGFPAPIILALLLNEIRSSVFKRIAQTVSYLPHFLSWVVVSSLMFIILSPSTGLLEWFFNLLHIEPVYVLGSSTYFRTILVISEIWKTVGYSSIIFLAAIAGVDEEMYEAATIDGANRFQKIMYITIPSIKDMIIIVFILNIAGILNAGFEQIYLLYSPVVYDVSDVIDTYVFREGLVRLNYGFGTAIGLTKSVIALLLIIATNKIARRFGSGSLW</sequence>
<dbReference type="InterPro" id="IPR000515">
    <property type="entry name" value="MetI-like"/>
</dbReference>
<keyword evidence="5 6" id="KW-0472">Membrane</keyword>
<feature type="transmembrane region" description="Helical" evidence="6">
    <location>
        <begin position="138"/>
        <end position="163"/>
    </location>
</feature>
<evidence type="ECO:0000256" key="1">
    <source>
        <dbReference type="ARBA" id="ARBA00004141"/>
    </source>
</evidence>
<keyword evidence="9" id="KW-1185">Reference proteome</keyword>
<gene>
    <name evidence="8" type="ORF">J2Z66_001720</name>
</gene>
<evidence type="ECO:0000259" key="7">
    <source>
        <dbReference type="PROSITE" id="PS50928"/>
    </source>
</evidence>
<comment type="caution">
    <text evidence="8">The sequence shown here is derived from an EMBL/GenBank/DDBJ whole genome shotgun (WGS) entry which is preliminary data.</text>
</comment>
<feature type="transmembrane region" description="Helical" evidence="6">
    <location>
        <begin position="62"/>
        <end position="79"/>
    </location>
</feature>
<feature type="transmembrane region" description="Helical" evidence="6">
    <location>
        <begin position="29"/>
        <end position="55"/>
    </location>
</feature>
<proteinExistence type="inferred from homology"/>
<dbReference type="Gene3D" id="1.10.3720.10">
    <property type="entry name" value="MetI-like"/>
    <property type="match status" value="1"/>
</dbReference>
<evidence type="ECO:0000256" key="3">
    <source>
        <dbReference type="ARBA" id="ARBA00022692"/>
    </source>
</evidence>
<evidence type="ECO:0000256" key="2">
    <source>
        <dbReference type="ARBA" id="ARBA00022448"/>
    </source>
</evidence>
<dbReference type="Proteomes" id="UP001519287">
    <property type="component" value="Unassembled WGS sequence"/>
</dbReference>
<keyword evidence="2 6" id="KW-0813">Transport</keyword>
<feature type="transmembrane region" description="Helical" evidence="6">
    <location>
        <begin position="183"/>
        <end position="205"/>
    </location>
</feature>
<keyword evidence="3 6" id="KW-0812">Transmembrane</keyword>
<keyword evidence="4 6" id="KW-1133">Transmembrane helix</keyword>